<organism evidence="4 5">
    <name type="scientific">Cohnella hashimotonis</name>
    <dbReference type="NCBI Taxonomy" id="2826895"/>
    <lineage>
        <taxon>Bacteria</taxon>
        <taxon>Bacillati</taxon>
        <taxon>Bacillota</taxon>
        <taxon>Bacilli</taxon>
        <taxon>Bacillales</taxon>
        <taxon>Paenibacillaceae</taxon>
        <taxon>Cohnella</taxon>
    </lineage>
</organism>
<keyword evidence="1 2" id="KW-0238">DNA-binding</keyword>
<dbReference type="Gene3D" id="1.10.357.10">
    <property type="entry name" value="Tetracycline Repressor, domain 2"/>
    <property type="match status" value="1"/>
</dbReference>
<reference evidence="4" key="1">
    <citation type="submission" date="2023-04" db="EMBL/GenBank/DDBJ databases">
        <title>Comparative genomic analysis of Cohnella hashimotonis sp. nov., isolated from the International Space Station.</title>
        <authorList>
            <person name="Venkateswaran K."/>
            <person name="Simpson A."/>
        </authorList>
    </citation>
    <scope>NUCLEOTIDE SEQUENCE</scope>
    <source>
        <strain evidence="4">F6_2S_P_1</strain>
    </source>
</reference>
<dbReference type="InterPro" id="IPR039532">
    <property type="entry name" value="TetR_C_Firmicutes"/>
</dbReference>
<dbReference type="RefSeq" id="WP_282908886.1">
    <property type="nucleotide sequence ID" value="NZ_JAGRPV010000001.1"/>
</dbReference>
<protein>
    <submittedName>
        <fullName evidence="4">TetR/AcrR family transcriptional regulator</fullName>
    </submittedName>
</protein>
<dbReference type="PANTHER" id="PTHR43479:SF7">
    <property type="entry name" value="TETR-FAMILY TRANSCRIPTIONAL REGULATOR"/>
    <property type="match status" value="1"/>
</dbReference>
<proteinExistence type="predicted"/>
<dbReference type="PANTHER" id="PTHR43479">
    <property type="entry name" value="ACREF/ENVCD OPERON REPRESSOR-RELATED"/>
    <property type="match status" value="1"/>
</dbReference>
<dbReference type="Proteomes" id="UP001161691">
    <property type="component" value="Unassembled WGS sequence"/>
</dbReference>
<evidence type="ECO:0000256" key="1">
    <source>
        <dbReference type="ARBA" id="ARBA00023125"/>
    </source>
</evidence>
<evidence type="ECO:0000256" key="2">
    <source>
        <dbReference type="PROSITE-ProRule" id="PRU00335"/>
    </source>
</evidence>
<name>A0ABT6TGM5_9BACL</name>
<dbReference type="PRINTS" id="PR00455">
    <property type="entry name" value="HTHTETR"/>
</dbReference>
<sequence>MRMARAHESDTRVVRSRKALKAALLQLLSEKPFSLIKTNEIARAASINRVTFYDHFSTKEELLNEIVDDVLSEYGDIIEASPGDAQGFASSDELYRTIRSSVRHIKKHAEFYRIMLLTNGVPDLSNRLHDQMSASLHKTFRKAGTLSSAIEYDLYIDWIIGGAIGIYKNWLQNGLRQTEEEIAKQMLIITTASSHGLDQSRMR</sequence>
<dbReference type="InterPro" id="IPR050624">
    <property type="entry name" value="HTH-type_Tx_Regulator"/>
</dbReference>
<dbReference type="Pfam" id="PF00440">
    <property type="entry name" value="TetR_N"/>
    <property type="match status" value="1"/>
</dbReference>
<feature type="DNA-binding region" description="H-T-H motif" evidence="2">
    <location>
        <begin position="37"/>
        <end position="56"/>
    </location>
</feature>
<dbReference type="InterPro" id="IPR009057">
    <property type="entry name" value="Homeodomain-like_sf"/>
</dbReference>
<dbReference type="EMBL" id="JAGRPV010000001">
    <property type="protein sequence ID" value="MDI4645992.1"/>
    <property type="molecule type" value="Genomic_DNA"/>
</dbReference>
<comment type="caution">
    <text evidence="4">The sequence shown here is derived from an EMBL/GenBank/DDBJ whole genome shotgun (WGS) entry which is preliminary data.</text>
</comment>
<gene>
    <name evidence="4" type="ORF">KB449_13530</name>
</gene>
<accession>A0ABT6TGM5</accession>
<feature type="domain" description="HTH tetR-type" evidence="3">
    <location>
        <begin position="14"/>
        <end position="74"/>
    </location>
</feature>
<dbReference type="InterPro" id="IPR001647">
    <property type="entry name" value="HTH_TetR"/>
</dbReference>
<keyword evidence="5" id="KW-1185">Reference proteome</keyword>
<evidence type="ECO:0000259" key="3">
    <source>
        <dbReference type="PROSITE" id="PS50977"/>
    </source>
</evidence>
<dbReference type="PROSITE" id="PS50977">
    <property type="entry name" value="HTH_TETR_2"/>
    <property type="match status" value="1"/>
</dbReference>
<dbReference type="Pfam" id="PF14278">
    <property type="entry name" value="TetR_C_8"/>
    <property type="match status" value="1"/>
</dbReference>
<dbReference type="SUPFAM" id="SSF46689">
    <property type="entry name" value="Homeodomain-like"/>
    <property type="match status" value="1"/>
</dbReference>
<evidence type="ECO:0000313" key="4">
    <source>
        <dbReference type="EMBL" id="MDI4645992.1"/>
    </source>
</evidence>
<evidence type="ECO:0000313" key="5">
    <source>
        <dbReference type="Proteomes" id="UP001161691"/>
    </source>
</evidence>